<dbReference type="Proteomes" id="UP001497516">
    <property type="component" value="Chromosome 9"/>
</dbReference>
<organism evidence="2 3">
    <name type="scientific">Linum trigynum</name>
    <dbReference type="NCBI Taxonomy" id="586398"/>
    <lineage>
        <taxon>Eukaryota</taxon>
        <taxon>Viridiplantae</taxon>
        <taxon>Streptophyta</taxon>
        <taxon>Embryophyta</taxon>
        <taxon>Tracheophyta</taxon>
        <taxon>Spermatophyta</taxon>
        <taxon>Magnoliopsida</taxon>
        <taxon>eudicotyledons</taxon>
        <taxon>Gunneridae</taxon>
        <taxon>Pentapetalae</taxon>
        <taxon>rosids</taxon>
        <taxon>fabids</taxon>
        <taxon>Malpighiales</taxon>
        <taxon>Linaceae</taxon>
        <taxon>Linum</taxon>
    </lineage>
</organism>
<evidence type="ECO:0008006" key="4">
    <source>
        <dbReference type="Google" id="ProtNLM"/>
    </source>
</evidence>
<dbReference type="EMBL" id="OZ034822">
    <property type="protein sequence ID" value="CAL1411437.1"/>
    <property type="molecule type" value="Genomic_DNA"/>
</dbReference>
<keyword evidence="3" id="KW-1185">Reference proteome</keyword>
<evidence type="ECO:0000313" key="2">
    <source>
        <dbReference type="EMBL" id="CAL1411437.1"/>
    </source>
</evidence>
<sequence>MFNAARADEDGGSFEEEIDGEGEEERVAIDCTISRGGEEDGDVGLEAEMTSTFEANCRVVYLSSKECNGATIRFFLANPCLATCGLTENQRCTRLGLVVWAKWVAQSGRVEPTTQRGFGPQMGGLVGTLLFGVNSSAR</sequence>
<feature type="region of interest" description="Disordered" evidence="1">
    <location>
        <begin position="1"/>
        <end position="23"/>
    </location>
</feature>
<accession>A0AAV2GLX4</accession>
<feature type="compositionally biased region" description="Acidic residues" evidence="1">
    <location>
        <begin position="10"/>
        <end position="23"/>
    </location>
</feature>
<gene>
    <name evidence="2" type="ORF">LTRI10_LOCUS50794</name>
</gene>
<evidence type="ECO:0000256" key="1">
    <source>
        <dbReference type="SAM" id="MobiDB-lite"/>
    </source>
</evidence>
<proteinExistence type="predicted"/>
<name>A0AAV2GLX4_9ROSI</name>
<reference evidence="2 3" key="1">
    <citation type="submission" date="2024-04" db="EMBL/GenBank/DDBJ databases">
        <authorList>
            <person name="Fracassetti M."/>
        </authorList>
    </citation>
    <scope>NUCLEOTIDE SEQUENCE [LARGE SCALE GENOMIC DNA]</scope>
</reference>
<protein>
    <recommendedName>
        <fullName evidence="4">ShKT domain-containing protein</fullName>
    </recommendedName>
</protein>
<evidence type="ECO:0000313" key="3">
    <source>
        <dbReference type="Proteomes" id="UP001497516"/>
    </source>
</evidence>
<dbReference type="AlphaFoldDB" id="A0AAV2GLX4"/>